<evidence type="ECO:0000313" key="2">
    <source>
        <dbReference type="Proteomes" id="UP000230069"/>
    </source>
</evidence>
<organism evidence="1 2">
    <name type="scientific">Aquilegia coerulea</name>
    <name type="common">Rocky mountain columbine</name>
    <dbReference type="NCBI Taxonomy" id="218851"/>
    <lineage>
        <taxon>Eukaryota</taxon>
        <taxon>Viridiplantae</taxon>
        <taxon>Streptophyta</taxon>
        <taxon>Embryophyta</taxon>
        <taxon>Tracheophyta</taxon>
        <taxon>Spermatophyta</taxon>
        <taxon>Magnoliopsida</taxon>
        <taxon>Ranunculales</taxon>
        <taxon>Ranunculaceae</taxon>
        <taxon>Thalictroideae</taxon>
        <taxon>Aquilegia</taxon>
    </lineage>
</organism>
<dbReference type="InParanoid" id="A0A2G5D1A6"/>
<accession>A0A2G5D1A6</accession>
<dbReference type="Proteomes" id="UP000230069">
    <property type="component" value="Unassembled WGS sequence"/>
</dbReference>
<protein>
    <submittedName>
        <fullName evidence="1">Uncharacterized protein</fullName>
    </submittedName>
</protein>
<name>A0A2G5D1A6_AQUCA</name>
<gene>
    <name evidence="1" type="ORF">AQUCO_03000122v1</name>
</gene>
<sequence length="87" mass="10227">MKNMVRIRDNQMLKDYKEKVLTKLPMHMATLEMVLAITMAYLDNIIMTGVVILREMVVTMTMMVLGESVIKSEAYYTLVYNLYLCYF</sequence>
<dbReference type="EMBL" id="KZ305047">
    <property type="protein sequence ID" value="PIA37306.1"/>
    <property type="molecule type" value="Genomic_DNA"/>
</dbReference>
<keyword evidence="2" id="KW-1185">Reference proteome</keyword>
<reference evidence="1 2" key="1">
    <citation type="submission" date="2017-09" db="EMBL/GenBank/DDBJ databases">
        <title>WGS assembly of Aquilegia coerulea Goldsmith.</title>
        <authorList>
            <person name="Hodges S."/>
            <person name="Kramer E."/>
            <person name="Nordborg M."/>
            <person name="Tomkins J."/>
            <person name="Borevitz J."/>
            <person name="Derieg N."/>
            <person name="Yan J."/>
            <person name="Mihaltcheva S."/>
            <person name="Hayes R.D."/>
            <person name="Rokhsar D."/>
        </authorList>
    </citation>
    <scope>NUCLEOTIDE SEQUENCE [LARGE SCALE GENOMIC DNA]</scope>
    <source>
        <strain evidence="2">cv. Goldsmith</strain>
    </source>
</reference>
<dbReference type="AlphaFoldDB" id="A0A2G5D1A6"/>
<proteinExistence type="predicted"/>
<evidence type="ECO:0000313" key="1">
    <source>
        <dbReference type="EMBL" id="PIA37306.1"/>
    </source>
</evidence>